<feature type="region of interest" description="Disordered" evidence="1">
    <location>
        <begin position="418"/>
        <end position="470"/>
    </location>
</feature>
<feature type="compositionally biased region" description="Basic and acidic residues" evidence="1">
    <location>
        <begin position="160"/>
        <end position="169"/>
    </location>
</feature>
<feature type="chain" id="PRO_5038662114" evidence="2">
    <location>
        <begin position="26"/>
        <end position="571"/>
    </location>
</feature>
<sequence length="571" mass="60319">MKRSGGKNRAISILSLLASLALVLAAGACKDQPTEQSTATSTVTKAADRGNVAIFTPADGITLSQHTPLNKWAALVPELEEGLSKHHIDGKKVSTYTDSSLDEQSKNLQDYVVSHLAGGKKSGKAVSPTTLVIAPFTSPDSITRQYGDYVSQPRIGTKQDAAKTKKAGEADTSQNNSSNSRSENGTAGDSDSANRNSEVKAHDRLVSSIRLAKEAGMHVVLLANDIPEVTPDLFVDMSNARSIGELQATKLASKLELDKASKENPARIEVLLPRMPPDGEAANAQIEEEEDEPTTVPDTDSFPSQAFAGIWQVLGPYFKDGRAVSPSGLLTEETTEKDWANVAFDPGKDATATKKEVAARLHMDSQAKGHTAVDGILAMNDFIVSGVVSELNDLGYSGSAADINPEISISGIVGSMTGKQDLHRKRVPRPAQGDASRQSADPTRGGTESSGQPTDKDGNAAESDADSADHPAWPIISGYGAYIDNIPQIVDGEQWMTAIEDRKGLASDLATACAGLNKNGVLPDNLSSLVQDAGSERKVNRLTRPLVAVSASNLKSTLIDTNYIKPAEAGL</sequence>
<evidence type="ECO:0000256" key="2">
    <source>
        <dbReference type="SAM" id="SignalP"/>
    </source>
</evidence>
<feature type="compositionally biased region" description="Polar residues" evidence="1">
    <location>
        <begin position="185"/>
        <end position="196"/>
    </location>
</feature>
<dbReference type="HOGENOM" id="CLU_534930_0_0_11"/>
<protein>
    <submittedName>
        <fullName evidence="3">Putative lipoprotein</fullName>
    </submittedName>
</protein>
<dbReference type="AlphaFoldDB" id="A0A087VTZ7"/>
<keyword evidence="4" id="KW-1185">Reference proteome</keyword>
<keyword evidence="2" id="KW-0732">Signal</keyword>
<evidence type="ECO:0000313" key="4">
    <source>
        <dbReference type="Proteomes" id="UP000028569"/>
    </source>
</evidence>
<name>A0A087VTZ7_9BIFI</name>
<reference evidence="3 4" key="1">
    <citation type="journal article" date="2014" name="Appl. Environ. Microbiol.">
        <title>Genomic encyclopedia of type strains of the genus Bifidobacterium.</title>
        <authorList>
            <person name="Milani C."/>
            <person name="Lugli G.A."/>
            <person name="Duranti S."/>
            <person name="Turroni F."/>
            <person name="Bottacini F."/>
            <person name="Mangifesta M."/>
            <person name="Sanchez B."/>
            <person name="Viappiani A."/>
            <person name="Mancabelli L."/>
            <person name="Taminiau B."/>
            <person name="Delcenserie V."/>
            <person name="Barrangou R."/>
            <person name="Margolles A."/>
            <person name="van Sinderen D."/>
            <person name="Ventura M."/>
        </authorList>
    </citation>
    <scope>NUCLEOTIDE SEQUENCE [LARGE SCALE GENOMIC DNA]</scope>
    <source>
        <strain evidence="3 4">LMG 11587</strain>
    </source>
</reference>
<feature type="signal peptide" evidence="2">
    <location>
        <begin position="1"/>
        <end position="25"/>
    </location>
</feature>
<evidence type="ECO:0000313" key="3">
    <source>
        <dbReference type="EMBL" id="AIC91832.1"/>
    </source>
</evidence>
<feature type="compositionally biased region" description="Polar residues" evidence="1">
    <location>
        <begin position="435"/>
        <end position="453"/>
    </location>
</feature>
<gene>
    <name evidence="3" type="ORF">BINDI_0553</name>
</gene>
<dbReference type="Gene3D" id="3.40.50.2300">
    <property type="match status" value="1"/>
</dbReference>
<accession>A0A087VTZ7</accession>
<dbReference type="EMBL" id="CP006018">
    <property type="protein sequence ID" value="AIC91832.1"/>
    <property type="molecule type" value="Genomic_DNA"/>
</dbReference>
<organism evidence="3 4">
    <name type="scientific">Bifidobacterium [indicum] DSM 20214 = LMG 11587</name>
    <dbReference type="NCBI Taxonomy" id="1341694"/>
    <lineage>
        <taxon>Bacteria</taxon>
        <taxon>Bacillati</taxon>
        <taxon>Actinomycetota</taxon>
        <taxon>Actinomycetes</taxon>
        <taxon>Bifidobacteriales</taxon>
        <taxon>Bifidobacteriaceae</taxon>
        <taxon>Bifidobacterium</taxon>
    </lineage>
</organism>
<feature type="region of interest" description="Disordered" evidence="1">
    <location>
        <begin position="143"/>
        <end position="199"/>
    </location>
</feature>
<proteinExistence type="predicted"/>
<dbReference type="PROSITE" id="PS51257">
    <property type="entry name" value="PROKAR_LIPOPROTEIN"/>
    <property type="match status" value="1"/>
</dbReference>
<dbReference type="Proteomes" id="UP000028569">
    <property type="component" value="Chromosome"/>
</dbReference>
<dbReference type="KEGG" id="bii:BINDI_0553"/>
<feature type="compositionally biased region" description="Low complexity" evidence="1">
    <location>
        <begin position="173"/>
        <end position="184"/>
    </location>
</feature>
<evidence type="ECO:0000256" key="1">
    <source>
        <dbReference type="SAM" id="MobiDB-lite"/>
    </source>
</evidence>
<keyword evidence="3" id="KW-0449">Lipoprotein</keyword>